<keyword evidence="4 11" id="KW-0552">Olfaction</keyword>
<dbReference type="PROSITE" id="PS00237">
    <property type="entry name" value="G_PROTEIN_RECEP_F1_1"/>
    <property type="match status" value="1"/>
</dbReference>
<sequence length="308" mass="35096">MEYVNITSSNRFHLIGLSTNPSLQPLYFTIFLMMYMITLTGNIFIIIVVRTSPRLQTPMYFFLSNLSFIDLCLSSTVVPKLLVSTLGQDRSISFFGCAVQMYVSLALGGTECIILALMAYDRYVAICQPLHYNSIISLRLCLLLSAGTWSFNFLNSIYYAYITFRLPYCRSRHVNHYFCEMPPLFRLSCTDTLMNEIAVYISGGIVGLCSFVLTLMSYVQIISTVLGIRSNTGRHRAFSTCVSHLLVVSLYYGTIVFIYLRPRGSYSVDRDRFVAILYTAVTPMCNPIIYSIRNKEVKESVRKLFLNL</sequence>
<dbReference type="PROSITE" id="PS50262">
    <property type="entry name" value="G_PROTEIN_RECEP_F1_2"/>
    <property type="match status" value="1"/>
</dbReference>
<keyword evidence="2 11" id="KW-1003">Cell membrane</keyword>
<evidence type="ECO:0000256" key="1">
    <source>
        <dbReference type="ARBA" id="ARBA00004651"/>
    </source>
</evidence>
<evidence type="ECO:0000256" key="2">
    <source>
        <dbReference type="ARBA" id="ARBA00022475"/>
    </source>
</evidence>
<protein>
    <recommendedName>
        <fullName evidence="11">Olfactory receptor</fullName>
    </recommendedName>
</protein>
<feature type="transmembrane region" description="Helical" evidence="11">
    <location>
        <begin position="272"/>
        <end position="292"/>
    </location>
</feature>
<dbReference type="PANTHER" id="PTHR26452">
    <property type="entry name" value="OLFACTORY RECEPTOR"/>
    <property type="match status" value="1"/>
</dbReference>
<dbReference type="PRINTS" id="PR00245">
    <property type="entry name" value="OLFACTORYR"/>
</dbReference>
<dbReference type="PRINTS" id="PR00237">
    <property type="entry name" value="GPCRRHODOPSN"/>
</dbReference>
<feature type="transmembrane region" description="Helical" evidence="11">
    <location>
        <begin position="99"/>
        <end position="120"/>
    </location>
</feature>
<gene>
    <name evidence="13" type="ORF">GDO81_021439</name>
</gene>
<dbReference type="GO" id="GO:0005886">
    <property type="term" value="C:plasma membrane"/>
    <property type="evidence" value="ECO:0007669"/>
    <property type="project" value="UniProtKB-SubCell"/>
</dbReference>
<dbReference type="SUPFAM" id="SSF81321">
    <property type="entry name" value="Family A G protein-coupled receptor-like"/>
    <property type="match status" value="1"/>
</dbReference>
<evidence type="ECO:0000256" key="8">
    <source>
        <dbReference type="ARBA" id="ARBA00023170"/>
    </source>
</evidence>
<evidence type="ECO:0000259" key="12">
    <source>
        <dbReference type="PROSITE" id="PS50262"/>
    </source>
</evidence>
<feature type="domain" description="G-protein coupled receptors family 1 profile" evidence="12">
    <location>
        <begin position="41"/>
        <end position="290"/>
    </location>
</feature>
<feature type="transmembrane region" description="Helical" evidence="11">
    <location>
        <begin position="237"/>
        <end position="260"/>
    </location>
</feature>
<feature type="transmembrane region" description="Helical" evidence="11">
    <location>
        <begin position="60"/>
        <end position="79"/>
    </location>
</feature>
<proteinExistence type="inferred from homology"/>
<keyword evidence="7 11" id="KW-0472">Membrane</keyword>
<evidence type="ECO:0000313" key="13">
    <source>
        <dbReference type="EMBL" id="KAG8539110.1"/>
    </source>
</evidence>
<keyword evidence="5 11" id="KW-1133">Transmembrane helix</keyword>
<dbReference type="InterPro" id="IPR050516">
    <property type="entry name" value="Olfactory_GPCR"/>
</dbReference>
<dbReference type="EMBL" id="WNYA01016393">
    <property type="protein sequence ID" value="KAG8539110.1"/>
    <property type="molecule type" value="Genomic_DNA"/>
</dbReference>
<dbReference type="GO" id="GO:0004984">
    <property type="term" value="F:olfactory receptor activity"/>
    <property type="evidence" value="ECO:0007669"/>
    <property type="project" value="InterPro"/>
</dbReference>
<dbReference type="FunFam" id="1.20.1070.10:FF:000015">
    <property type="entry name" value="Olfactory receptor"/>
    <property type="match status" value="1"/>
</dbReference>
<evidence type="ECO:0000256" key="10">
    <source>
        <dbReference type="RuleBase" id="RU000688"/>
    </source>
</evidence>
<keyword evidence="11" id="KW-0716">Sensory transduction</keyword>
<evidence type="ECO:0000256" key="7">
    <source>
        <dbReference type="ARBA" id="ARBA00023136"/>
    </source>
</evidence>
<comment type="subcellular location">
    <subcellularLocation>
        <location evidence="1 11">Cell membrane</location>
        <topology evidence="1 11">Multi-pass membrane protein</topology>
    </subcellularLocation>
</comment>
<dbReference type="Proteomes" id="UP000824782">
    <property type="component" value="Unassembled WGS sequence"/>
</dbReference>
<comment type="caution">
    <text evidence="13">The sequence shown here is derived from an EMBL/GenBank/DDBJ whole genome shotgun (WGS) entry which is preliminary data.</text>
</comment>
<keyword evidence="6 10" id="KW-0297">G-protein coupled receptor</keyword>
<dbReference type="GO" id="GO:0004930">
    <property type="term" value="F:G protein-coupled receptor activity"/>
    <property type="evidence" value="ECO:0007669"/>
    <property type="project" value="UniProtKB-KW"/>
</dbReference>
<keyword evidence="8 10" id="KW-0675">Receptor</keyword>
<keyword evidence="3 10" id="KW-0812">Transmembrane</keyword>
<organism evidence="13 14">
    <name type="scientific">Engystomops pustulosus</name>
    <name type="common">Tungara frog</name>
    <name type="synonym">Physalaemus pustulosus</name>
    <dbReference type="NCBI Taxonomy" id="76066"/>
    <lineage>
        <taxon>Eukaryota</taxon>
        <taxon>Metazoa</taxon>
        <taxon>Chordata</taxon>
        <taxon>Craniata</taxon>
        <taxon>Vertebrata</taxon>
        <taxon>Euteleostomi</taxon>
        <taxon>Amphibia</taxon>
        <taxon>Batrachia</taxon>
        <taxon>Anura</taxon>
        <taxon>Neobatrachia</taxon>
        <taxon>Hyloidea</taxon>
        <taxon>Leptodactylidae</taxon>
        <taxon>Leiuperinae</taxon>
        <taxon>Engystomops</taxon>
    </lineage>
</organism>
<evidence type="ECO:0000256" key="4">
    <source>
        <dbReference type="ARBA" id="ARBA00022725"/>
    </source>
</evidence>
<evidence type="ECO:0000256" key="5">
    <source>
        <dbReference type="ARBA" id="ARBA00022989"/>
    </source>
</evidence>
<evidence type="ECO:0000256" key="9">
    <source>
        <dbReference type="ARBA" id="ARBA00023224"/>
    </source>
</evidence>
<evidence type="ECO:0000256" key="6">
    <source>
        <dbReference type="ARBA" id="ARBA00023040"/>
    </source>
</evidence>
<evidence type="ECO:0000256" key="11">
    <source>
        <dbReference type="RuleBase" id="RU363047"/>
    </source>
</evidence>
<dbReference type="InterPro" id="IPR000725">
    <property type="entry name" value="Olfact_rcpt"/>
</dbReference>
<feature type="transmembrane region" description="Helical" evidence="11">
    <location>
        <begin position="140"/>
        <end position="161"/>
    </location>
</feature>
<keyword evidence="14" id="KW-1185">Reference proteome</keyword>
<dbReference type="AlphaFoldDB" id="A0AAV6YTI2"/>
<name>A0AAV6YTI2_ENGPU</name>
<dbReference type="InterPro" id="IPR000276">
    <property type="entry name" value="GPCR_Rhodpsn"/>
</dbReference>
<evidence type="ECO:0000313" key="14">
    <source>
        <dbReference type="Proteomes" id="UP000824782"/>
    </source>
</evidence>
<reference evidence="13" key="1">
    <citation type="thesis" date="2020" institute="ProQuest LLC" country="789 East Eisenhower Parkway, Ann Arbor, MI, USA">
        <title>Comparative Genomics and Chromosome Evolution.</title>
        <authorList>
            <person name="Mudd A.B."/>
        </authorList>
    </citation>
    <scope>NUCLEOTIDE SEQUENCE</scope>
    <source>
        <strain evidence="13">237g6f4</strain>
        <tissue evidence="13">Blood</tissue>
    </source>
</reference>
<dbReference type="InterPro" id="IPR017452">
    <property type="entry name" value="GPCR_Rhodpsn_7TM"/>
</dbReference>
<dbReference type="Pfam" id="PF13853">
    <property type="entry name" value="7tm_4"/>
    <property type="match status" value="1"/>
</dbReference>
<comment type="similarity">
    <text evidence="10">Belongs to the G-protein coupled receptor 1 family.</text>
</comment>
<feature type="transmembrane region" description="Helical" evidence="11">
    <location>
        <begin position="26"/>
        <end position="48"/>
    </location>
</feature>
<keyword evidence="9 10" id="KW-0807">Transducer</keyword>
<feature type="transmembrane region" description="Helical" evidence="11">
    <location>
        <begin position="197"/>
        <end position="216"/>
    </location>
</feature>
<evidence type="ECO:0000256" key="3">
    <source>
        <dbReference type="ARBA" id="ARBA00022692"/>
    </source>
</evidence>
<dbReference type="Gene3D" id="1.20.1070.10">
    <property type="entry name" value="Rhodopsin 7-helix transmembrane proteins"/>
    <property type="match status" value="1"/>
</dbReference>
<dbReference type="CDD" id="cd13954">
    <property type="entry name" value="7tmA_OR"/>
    <property type="match status" value="1"/>
</dbReference>
<accession>A0AAV6YTI2</accession>